<dbReference type="InterPro" id="IPR032710">
    <property type="entry name" value="NTF2-like_dom_sf"/>
</dbReference>
<protein>
    <submittedName>
        <fullName evidence="2">Protein with protein kinase II-like association domain</fullName>
    </submittedName>
</protein>
<accession>R4KDD8</accession>
<evidence type="ECO:0000313" key="2">
    <source>
        <dbReference type="EMBL" id="AGL00594.1"/>
    </source>
</evidence>
<evidence type="ECO:0000259" key="1">
    <source>
        <dbReference type="Pfam" id="PF14534"/>
    </source>
</evidence>
<gene>
    <name evidence="2" type="ORF">Desgi_1065</name>
</gene>
<dbReference type="GO" id="GO:0016301">
    <property type="term" value="F:kinase activity"/>
    <property type="evidence" value="ECO:0007669"/>
    <property type="project" value="UniProtKB-KW"/>
</dbReference>
<organism evidence="2 3">
    <name type="scientific">Desulfoscipio gibsoniae DSM 7213</name>
    <dbReference type="NCBI Taxonomy" id="767817"/>
    <lineage>
        <taxon>Bacteria</taxon>
        <taxon>Bacillati</taxon>
        <taxon>Bacillota</taxon>
        <taxon>Clostridia</taxon>
        <taxon>Eubacteriales</taxon>
        <taxon>Desulfallaceae</taxon>
        <taxon>Desulfoscipio</taxon>
    </lineage>
</organism>
<proteinExistence type="predicted"/>
<keyword evidence="3" id="KW-1185">Reference proteome</keyword>
<evidence type="ECO:0000313" key="3">
    <source>
        <dbReference type="Proteomes" id="UP000013520"/>
    </source>
</evidence>
<reference evidence="2 3" key="1">
    <citation type="submission" date="2012-01" db="EMBL/GenBank/DDBJ databases">
        <title>Complete sequence of Desulfotomaculum gibsoniae DSM 7213.</title>
        <authorList>
            <consortium name="US DOE Joint Genome Institute"/>
            <person name="Lucas S."/>
            <person name="Han J."/>
            <person name="Lapidus A."/>
            <person name="Cheng J.-F."/>
            <person name="Goodwin L."/>
            <person name="Pitluck S."/>
            <person name="Peters L."/>
            <person name="Ovchinnikova G."/>
            <person name="Teshima H."/>
            <person name="Detter J.C."/>
            <person name="Han C."/>
            <person name="Tapia R."/>
            <person name="Land M."/>
            <person name="Hauser L."/>
            <person name="Kyrpides N."/>
            <person name="Ivanova N."/>
            <person name="Pagani I."/>
            <person name="Parshina S."/>
            <person name="Plugge C."/>
            <person name="Muyzer G."/>
            <person name="Kuever J."/>
            <person name="Ivanova A."/>
            <person name="Nazina T."/>
            <person name="Klenk H.-P."/>
            <person name="Brambilla E."/>
            <person name="Spring S."/>
            <person name="Stams A.F."/>
            <person name="Woyke T."/>
        </authorList>
    </citation>
    <scope>NUCLEOTIDE SEQUENCE [LARGE SCALE GENOMIC DNA]</scope>
    <source>
        <strain evidence="2 3">DSM 7213</strain>
    </source>
</reference>
<dbReference type="OrthoDB" id="5383110at2"/>
<dbReference type="InterPro" id="IPR027843">
    <property type="entry name" value="DUF4440"/>
</dbReference>
<sequence>MNQAQIIACEERLRKAMLSSNVEVLNELIADDLLFVNQSGQIISKEADIEVHRSGNLKITKIDILEQKIRQMEKSAVTVTRVSISGTFGTESFVGELCYTRVWEYRMGNWKVVSAHCSTVT</sequence>
<dbReference type="SUPFAM" id="SSF54427">
    <property type="entry name" value="NTF2-like"/>
    <property type="match status" value="1"/>
</dbReference>
<name>R4KDD8_9FIRM</name>
<dbReference type="RefSeq" id="WP_006521256.1">
    <property type="nucleotide sequence ID" value="NC_021184.1"/>
</dbReference>
<feature type="domain" description="DUF4440" evidence="1">
    <location>
        <begin position="6"/>
        <end position="112"/>
    </location>
</feature>
<dbReference type="eggNOG" id="COG4994">
    <property type="taxonomic scope" value="Bacteria"/>
</dbReference>
<dbReference type="STRING" id="767817.Desgi_1065"/>
<keyword evidence="2" id="KW-0418">Kinase</keyword>
<dbReference type="Proteomes" id="UP000013520">
    <property type="component" value="Chromosome"/>
</dbReference>
<keyword evidence="2" id="KW-0808">Transferase</keyword>
<dbReference type="Pfam" id="PF14534">
    <property type="entry name" value="DUF4440"/>
    <property type="match status" value="1"/>
</dbReference>
<dbReference type="Gene3D" id="3.10.450.50">
    <property type="match status" value="1"/>
</dbReference>
<dbReference type="AlphaFoldDB" id="R4KDD8"/>
<dbReference type="EMBL" id="CP003273">
    <property type="protein sequence ID" value="AGL00594.1"/>
    <property type="molecule type" value="Genomic_DNA"/>
</dbReference>
<dbReference type="KEGG" id="dgi:Desgi_1065"/>
<dbReference type="HOGENOM" id="CLU_141608_2_0_9"/>